<dbReference type="PANTHER" id="PTHR47505:SF1">
    <property type="entry name" value="DNA UTILIZATION PROTEIN YHGH"/>
    <property type="match status" value="1"/>
</dbReference>
<comment type="caution">
    <text evidence="3">The sequence shown here is derived from an EMBL/GenBank/DDBJ whole genome shotgun (WGS) entry which is preliminary data.</text>
</comment>
<evidence type="ECO:0000313" key="3">
    <source>
        <dbReference type="EMBL" id="KKW34863.1"/>
    </source>
</evidence>
<dbReference type="SUPFAM" id="SSF53271">
    <property type="entry name" value="PRTase-like"/>
    <property type="match status" value="1"/>
</dbReference>
<dbReference type="Pfam" id="PF00156">
    <property type="entry name" value="Pribosyltran"/>
    <property type="match status" value="1"/>
</dbReference>
<dbReference type="PANTHER" id="PTHR47505">
    <property type="entry name" value="DNA UTILIZATION PROTEIN YHGH"/>
    <property type="match status" value="1"/>
</dbReference>
<dbReference type="GO" id="GO:0016757">
    <property type="term" value="F:glycosyltransferase activity"/>
    <property type="evidence" value="ECO:0007669"/>
    <property type="project" value="UniProtKB-KW"/>
</dbReference>
<reference evidence="3 4" key="1">
    <citation type="journal article" date="2015" name="Nature">
        <title>rRNA introns, odd ribosomes, and small enigmatic genomes across a large radiation of phyla.</title>
        <authorList>
            <person name="Brown C.T."/>
            <person name="Hug L.A."/>
            <person name="Thomas B.C."/>
            <person name="Sharon I."/>
            <person name="Castelle C.J."/>
            <person name="Singh A."/>
            <person name="Wilkins M.J."/>
            <person name="Williams K.H."/>
            <person name="Banfield J.F."/>
        </authorList>
    </citation>
    <scope>NUCLEOTIDE SEQUENCE [LARGE SCALE GENOMIC DNA]</scope>
</reference>
<evidence type="ECO:0000256" key="1">
    <source>
        <dbReference type="ARBA" id="ARBA00008007"/>
    </source>
</evidence>
<evidence type="ECO:0000313" key="4">
    <source>
        <dbReference type="Proteomes" id="UP000034290"/>
    </source>
</evidence>
<organism evidence="3 4">
    <name type="scientific">Candidatus Giovannonibacteria bacterium GW2011_GWA2_53_7</name>
    <dbReference type="NCBI Taxonomy" id="1618650"/>
    <lineage>
        <taxon>Bacteria</taxon>
        <taxon>Candidatus Giovannoniibacteriota</taxon>
    </lineage>
</organism>
<comment type="similarity">
    <text evidence="1">Belongs to the ComF/GntX family.</text>
</comment>
<feature type="domain" description="Phosphoribosyltransferase" evidence="2">
    <location>
        <begin position="142"/>
        <end position="214"/>
    </location>
</feature>
<dbReference type="PATRIC" id="fig|1618650.3.peg.569"/>
<evidence type="ECO:0000259" key="2">
    <source>
        <dbReference type="Pfam" id="PF00156"/>
    </source>
</evidence>
<dbReference type="CDD" id="cd06223">
    <property type="entry name" value="PRTases_typeI"/>
    <property type="match status" value="1"/>
</dbReference>
<dbReference type="EMBL" id="LCRM01000060">
    <property type="protein sequence ID" value="KKW34863.1"/>
    <property type="molecule type" value="Genomic_DNA"/>
</dbReference>
<dbReference type="InterPro" id="IPR000836">
    <property type="entry name" value="PRTase_dom"/>
</dbReference>
<dbReference type="InterPro" id="IPR029057">
    <property type="entry name" value="PRTase-like"/>
</dbReference>
<gene>
    <name evidence="3" type="ORF">UY81_C0060G0002</name>
</gene>
<dbReference type="Gene3D" id="3.40.50.2020">
    <property type="match status" value="1"/>
</dbReference>
<proteinExistence type="inferred from homology"/>
<name>A0A0G1XUJ2_9BACT</name>
<keyword evidence="3" id="KW-0328">Glycosyltransferase</keyword>
<keyword evidence="3" id="KW-0808">Transferase</keyword>
<protein>
    <submittedName>
        <fullName evidence="3">Phosphoribosyltransferase</fullName>
    </submittedName>
</protein>
<accession>A0A0G1XUJ2</accession>
<dbReference type="InterPro" id="IPR051910">
    <property type="entry name" value="ComF/GntX_DNA_util-trans"/>
</dbReference>
<sequence length="244" mass="27384">MHATWDTILSVIFPEHCISCNKEGHALCAICERTIITKPVALSASTAALFDYAHPLVKKAIWALKYDRRLALGKYFGIALYREFFKHLARQSAKSRETMILIPVPSSRGTLRERGSNHAEVVASAIAEEAVKDGVSFIADSAILIKEKDTQRQVEAKTRGARLTNLRGAFVVENGERITGKTIILIDDVITTGATLREAREALRPWKPKRILAIAFRDLQPEFFDFNRRARICFVCCGEIVDRL</sequence>
<dbReference type="Proteomes" id="UP000034290">
    <property type="component" value="Unassembled WGS sequence"/>
</dbReference>
<dbReference type="AlphaFoldDB" id="A0A0G1XUJ2"/>